<organism evidence="1 2">
    <name type="scientific">Smittium mucronatum</name>
    <dbReference type="NCBI Taxonomy" id="133383"/>
    <lineage>
        <taxon>Eukaryota</taxon>
        <taxon>Fungi</taxon>
        <taxon>Fungi incertae sedis</taxon>
        <taxon>Zoopagomycota</taxon>
        <taxon>Kickxellomycotina</taxon>
        <taxon>Harpellomycetes</taxon>
        <taxon>Harpellales</taxon>
        <taxon>Legeriomycetaceae</taxon>
        <taxon>Smittium</taxon>
    </lineage>
</organism>
<evidence type="ECO:0000313" key="2">
    <source>
        <dbReference type="Proteomes" id="UP000187455"/>
    </source>
</evidence>
<accession>A0A1R0GPI3</accession>
<protein>
    <submittedName>
        <fullName evidence="1">Uncharacterized protein</fullName>
    </submittedName>
</protein>
<comment type="caution">
    <text evidence="1">The sequence shown here is derived from an EMBL/GenBank/DDBJ whole genome shotgun (WGS) entry which is preliminary data.</text>
</comment>
<name>A0A1R0GPI3_9FUNG</name>
<dbReference type="GO" id="GO:0032006">
    <property type="term" value="P:regulation of TOR signaling"/>
    <property type="evidence" value="ECO:0007669"/>
    <property type="project" value="InterPro"/>
</dbReference>
<sequence>MDKGGSVSFSQYLKEMMSTIEGLVLCEINGPNKEVLYKVENPGIEEQRLESVLLDQAYEIFEDIDRLSPSKKSDDPNIVSATFGAMQIIQFRSGSYYGSIIADSFSNTGQIIEFSKTICNALSMLGDIEKEFRGGKNRIPPIN</sequence>
<dbReference type="Pfam" id="PF08923">
    <property type="entry name" value="MAPKK1_Int"/>
    <property type="match status" value="1"/>
</dbReference>
<reference evidence="1 2" key="1">
    <citation type="journal article" date="2016" name="Mol. Biol. Evol.">
        <title>Genome-Wide Survey of Gut Fungi (Harpellales) Reveals the First Horizontally Transferred Ubiquitin Gene from a Mosquito Host.</title>
        <authorList>
            <person name="Wang Y."/>
            <person name="White M.M."/>
            <person name="Kvist S."/>
            <person name="Moncalvo J.M."/>
        </authorList>
    </citation>
    <scope>NUCLEOTIDE SEQUENCE [LARGE SCALE GENOMIC DNA]</scope>
    <source>
        <strain evidence="1 2">ALG-7-W6</strain>
    </source>
</reference>
<keyword evidence="2" id="KW-1185">Reference proteome</keyword>
<dbReference type="OrthoDB" id="5591697at2759"/>
<dbReference type="Proteomes" id="UP000187455">
    <property type="component" value="Unassembled WGS sequence"/>
</dbReference>
<gene>
    <name evidence="1" type="ORF">AYI68_g7166</name>
</gene>
<dbReference type="Gene3D" id="3.30.450.30">
    <property type="entry name" value="Dynein light chain 2a, cytoplasmic"/>
    <property type="match status" value="1"/>
</dbReference>
<dbReference type="SUPFAM" id="SSF103196">
    <property type="entry name" value="Roadblock/LC7 domain"/>
    <property type="match status" value="1"/>
</dbReference>
<proteinExistence type="predicted"/>
<dbReference type="AlphaFoldDB" id="A0A1R0GPI3"/>
<evidence type="ECO:0000313" key="1">
    <source>
        <dbReference type="EMBL" id="OLY78778.1"/>
    </source>
</evidence>
<dbReference type="InterPro" id="IPR015019">
    <property type="entry name" value="LAMTOR3"/>
</dbReference>
<dbReference type="EMBL" id="LSSL01005533">
    <property type="protein sequence ID" value="OLY78778.1"/>
    <property type="molecule type" value="Genomic_DNA"/>
</dbReference>